<keyword evidence="4 5" id="KW-0472">Membrane</keyword>
<evidence type="ECO:0000259" key="6">
    <source>
        <dbReference type="Pfam" id="PF12805"/>
    </source>
</evidence>
<evidence type="ECO:0000256" key="1">
    <source>
        <dbReference type="ARBA" id="ARBA00004141"/>
    </source>
</evidence>
<name>A0A7W9TSG5_CASDE</name>
<reference evidence="8 9" key="1">
    <citation type="submission" date="2020-08" db="EMBL/GenBank/DDBJ databases">
        <title>Genomic Encyclopedia of Type Strains, Phase IV (KMG-IV): sequencing the most valuable type-strain genomes for metagenomic binning, comparative biology and taxonomic classification.</title>
        <authorList>
            <person name="Goeker M."/>
        </authorList>
    </citation>
    <scope>NUCLEOTIDE SEQUENCE [LARGE SCALE GENOMIC DNA]</scope>
    <source>
        <strain evidence="8 9">DSM 12141</strain>
    </source>
</reference>
<dbReference type="AlphaFoldDB" id="A0A7W9TSG5"/>
<dbReference type="Pfam" id="PF12805">
    <property type="entry name" value="FUSC-like"/>
    <property type="match status" value="1"/>
</dbReference>
<feature type="transmembrane region" description="Helical" evidence="5">
    <location>
        <begin position="12"/>
        <end position="32"/>
    </location>
</feature>
<evidence type="ECO:0000259" key="7">
    <source>
        <dbReference type="Pfam" id="PF13515"/>
    </source>
</evidence>
<feature type="transmembrane region" description="Helical" evidence="5">
    <location>
        <begin position="69"/>
        <end position="87"/>
    </location>
</feature>
<dbReference type="InterPro" id="IPR032692">
    <property type="entry name" value="YccS_N"/>
</dbReference>
<feature type="transmembrane region" description="Helical" evidence="5">
    <location>
        <begin position="93"/>
        <end position="111"/>
    </location>
</feature>
<evidence type="ECO:0000313" key="9">
    <source>
        <dbReference type="Proteomes" id="UP000541136"/>
    </source>
</evidence>
<dbReference type="InterPro" id="IPR049453">
    <property type="entry name" value="Memb_transporter_dom"/>
</dbReference>
<feature type="transmembrane region" description="Helical" evidence="5">
    <location>
        <begin position="118"/>
        <end position="135"/>
    </location>
</feature>
<feature type="transmembrane region" description="Helical" evidence="5">
    <location>
        <begin position="463"/>
        <end position="481"/>
    </location>
</feature>
<evidence type="ECO:0000256" key="5">
    <source>
        <dbReference type="SAM" id="Phobius"/>
    </source>
</evidence>
<feature type="domain" description="Integral membrane bound transporter" evidence="7">
    <location>
        <begin position="437"/>
        <end position="549"/>
    </location>
</feature>
<keyword evidence="3 5" id="KW-1133">Transmembrane helix</keyword>
<proteinExistence type="predicted"/>
<dbReference type="Pfam" id="PF13515">
    <property type="entry name" value="FUSC_2"/>
    <property type="match status" value="1"/>
</dbReference>
<dbReference type="Proteomes" id="UP000541136">
    <property type="component" value="Unassembled WGS sequence"/>
</dbReference>
<sequence>MISPTSQLQRFFYSHYFFGGLRQATGVLLPALVLSGVFGWHAGGFVAAVGAACVAILDQPGGPRRYGINGMFAALCLGSATTALTGLASSHVLAVWLIVPALCFGFSMLTVYGKHGGLLGFACLLIMTLTLRTPLTPADVLQHTLTSFLGGAFYLLYSAAAHRLLWHREEQQALSVALFATADYIAARARFYDVHQDLDDSYRNLIRRQALMTEAHQAARDMVLREQPRGTASRADRLRQGLLNLFVDMINLLDSMVATHTDYATLRRALPDSDVLLFVRDAMMKLAANLDGLALNVARNRHHRVRNSVKAELRALEFELQQLREGGMPQSDPELYALLVQVLRRLRNMTRQVDRMADHSVNPVPPQTDPERARQSLNRFLTRQKWRAGLLTRNLNRKSAHFRYALRVAVAALLAMMVGALLARTPLVNALDPGMAGHGYWIILTVLVIMKPGFALTRQRNGWRLMGTLIGCGLSLPLFALVHSPDAYLVILVACSILGYSLVQVNYTLSAVFNTLFVLLVFHFLAPGSNAVVGERLADTVIGSILALTCSYILPSWERNTLGELARTLRAANQAFLDSGLEHVRACRAARAAGAADSPERQETEVRWKLARKNVHIAFSNFASAFYRMMDEPVSRQRHVPELNRLLIQNHTLASQIAAVIPHLALIDDAPAGIRQALAATQDALAGRAAAPPNVIETEGDHAALAYPLRQMIKAAQRIDEEMRALEAPPAPAAARSRTAVSAG</sequence>
<feature type="transmembrane region" description="Helical" evidence="5">
    <location>
        <begin position="487"/>
        <end position="503"/>
    </location>
</feature>
<evidence type="ECO:0000256" key="3">
    <source>
        <dbReference type="ARBA" id="ARBA00022989"/>
    </source>
</evidence>
<organism evidence="8 9">
    <name type="scientific">Castellaniella defragrans</name>
    <name type="common">Alcaligenes defragrans</name>
    <dbReference type="NCBI Taxonomy" id="75697"/>
    <lineage>
        <taxon>Bacteria</taxon>
        <taxon>Pseudomonadati</taxon>
        <taxon>Pseudomonadota</taxon>
        <taxon>Betaproteobacteria</taxon>
        <taxon>Burkholderiales</taxon>
        <taxon>Alcaligenaceae</taxon>
        <taxon>Castellaniella</taxon>
    </lineage>
</organism>
<accession>A0A7W9TSG5</accession>
<feature type="domain" description="Integral membrane protein YccS N-terminal" evidence="6">
    <location>
        <begin position="74"/>
        <end position="352"/>
    </location>
</feature>
<evidence type="ECO:0000256" key="4">
    <source>
        <dbReference type="ARBA" id="ARBA00023136"/>
    </source>
</evidence>
<dbReference type="EMBL" id="JACHIB010000021">
    <property type="protein sequence ID" value="MBB6085168.1"/>
    <property type="molecule type" value="Genomic_DNA"/>
</dbReference>
<evidence type="ECO:0000313" key="8">
    <source>
        <dbReference type="EMBL" id="MBB6085168.1"/>
    </source>
</evidence>
<evidence type="ECO:0000256" key="2">
    <source>
        <dbReference type="ARBA" id="ARBA00022692"/>
    </source>
</evidence>
<dbReference type="RefSeq" id="WP_151024979.1">
    <property type="nucleotide sequence ID" value="NZ_JACHIB010000021.1"/>
</dbReference>
<feature type="transmembrane region" description="Helical" evidence="5">
    <location>
        <begin position="38"/>
        <end position="57"/>
    </location>
</feature>
<protein>
    <submittedName>
        <fullName evidence="8">Putative membrane protein YccC</fullName>
    </submittedName>
</protein>
<dbReference type="GO" id="GO:0016020">
    <property type="term" value="C:membrane"/>
    <property type="evidence" value="ECO:0007669"/>
    <property type="project" value="UniProtKB-SubCell"/>
</dbReference>
<keyword evidence="2 5" id="KW-0812">Transmembrane</keyword>
<gene>
    <name evidence="8" type="ORF">HNR28_003222</name>
</gene>
<feature type="transmembrane region" description="Helical" evidence="5">
    <location>
        <begin position="404"/>
        <end position="423"/>
    </location>
</feature>
<feature type="transmembrane region" description="Helical" evidence="5">
    <location>
        <begin position="435"/>
        <end position="456"/>
    </location>
</feature>
<comment type="caution">
    <text evidence="8">The sequence shown here is derived from an EMBL/GenBank/DDBJ whole genome shotgun (WGS) entry which is preliminary data.</text>
</comment>
<feature type="transmembrane region" description="Helical" evidence="5">
    <location>
        <begin position="147"/>
        <end position="166"/>
    </location>
</feature>
<comment type="subcellular location">
    <subcellularLocation>
        <location evidence="1">Membrane</location>
        <topology evidence="1">Multi-pass membrane protein</topology>
    </subcellularLocation>
</comment>